<dbReference type="RefSeq" id="XP_062638823.1">
    <property type="nucleotide sequence ID" value="XM_062776658.1"/>
</dbReference>
<proteinExistence type="predicted"/>
<keyword evidence="2" id="KW-1133">Transmembrane helix</keyword>
<feature type="compositionally biased region" description="Low complexity" evidence="1">
    <location>
        <begin position="18"/>
        <end position="37"/>
    </location>
</feature>
<dbReference type="AlphaFoldDB" id="A0AAN6V655"/>
<sequence>MADNIPSGSEFRAARADSTSSSSSTSSTTGNAGTSTGHNTLQAQKRKDDPASLARRQSLNEQRPTAGFLGSMWNRFVLSFLFSPFIILPFILPIRFASCFRYRYWAGENSAFYFPTYQHLMYHETL</sequence>
<protein>
    <submittedName>
        <fullName evidence="3">Uncharacterized protein</fullName>
    </submittedName>
</protein>
<gene>
    <name evidence="3" type="ORF">C8A04DRAFT_10632</name>
</gene>
<feature type="transmembrane region" description="Helical" evidence="2">
    <location>
        <begin position="76"/>
        <end position="94"/>
    </location>
</feature>
<dbReference type="EMBL" id="MU853568">
    <property type="protein sequence ID" value="KAK4145452.1"/>
    <property type="molecule type" value="Genomic_DNA"/>
</dbReference>
<feature type="region of interest" description="Disordered" evidence="1">
    <location>
        <begin position="1"/>
        <end position="57"/>
    </location>
</feature>
<keyword evidence="4" id="KW-1185">Reference proteome</keyword>
<reference evidence="3" key="1">
    <citation type="journal article" date="2023" name="Mol. Phylogenet. Evol.">
        <title>Genome-scale phylogeny and comparative genomics of the fungal order Sordariales.</title>
        <authorList>
            <person name="Hensen N."/>
            <person name="Bonometti L."/>
            <person name="Westerberg I."/>
            <person name="Brannstrom I.O."/>
            <person name="Guillou S."/>
            <person name="Cros-Aarteil S."/>
            <person name="Calhoun S."/>
            <person name="Haridas S."/>
            <person name="Kuo A."/>
            <person name="Mondo S."/>
            <person name="Pangilinan J."/>
            <person name="Riley R."/>
            <person name="LaButti K."/>
            <person name="Andreopoulos B."/>
            <person name="Lipzen A."/>
            <person name="Chen C."/>
            <person name="Yan M."/>
            <person name="Daum C."/>
            <person name="Ng V."/>
            <person name="Clum A."/>
            <person name="Steindorff A."/>
            <person name="Ohm R.A."/>
            <person name="Martin F."/>
            <person name="Silar P."/>
            <person name="Natvig D.O."/>
            <person name="Lalanne C."/>
            <person name="Gautier V."/>
            <person name="Ament-Velasquez S.L."/>
            <person name="Kruys A."/>
            <person name="Hutchinson M.I."/>
            <person name="Powell A.J."/>
            <person name="Barry K."/>
            <person name="Miller A.N."/>
            <person name="Grigoriev I.V."/>
            <person name="Debuchy R."/>
            <person name="Gladieux P."/>
            <person name="Hiltunen Thoren M."/>
            <person name="Johannesson H."/>
        </authorList>
    </citation>
    <scope>NUCLEOTIDE SEQUENCE</scope>
    <source>
        <strain evidence="3">CBS 141.50</strain>
    </source>
</reference>
<evidence type="ECO:0000313" key="4">
    <source>
        <dbReference type="Proteomes" id="UP001302676"/>
    </source>
</evidence>
<keyword evidence="2" id="KW-0812">Transmembrane</keyword>
<dbReference type="Proteomes" id="UP001302676">
    <property type="component" value="Unassembled WGS sequence"/>
</dbReference>
<accession>A0AAN6V655</accession>
<dbReference type="GeneID" id="87813271"/>
<name>A0AAN6V655_9PEZI</name>
<evidence type="ECO:0000313" key="3">
    <source>
        <dbReference type="EMBL" id="KAK4145452.1"/>
    </source>
</evidence>
<comment type="caution">
    <text evidence="3">The sequence shown here is derived from an EMBL/GenBank/DDBJ whole genome shotgun (WGS) entry which is preliminary data.</text>
</comment>
<reference evidence="3" key="2">
    <citation type="submission" date="2023-05" db="EMBL/GenBank/DDBJ databases">
        <authorList>
            <consortium name="Lawrence Berkeley National Laboratory"/>
            <person name="Steindorff A."/>
            <person name="Hensen N."/>
            <person name="Bonometti L."/>
            <person name="Westerberg I."/>
            <person name="Brannstrom I.O."/>
            <person name="Guillou S."/>
            <person name="Cros-Aarteil S."/>
            <person name="Calhoun S."/>
            <person name="Haridas S."/>
            <person name="Kuo A."/>
            <person name="Mondo S."/>
            <person name="Pangilinan J."/>
            <person name="Riley R."/>
            <person name="Labutti K."/>
            <person name="Andreopoulos B."/>
            <person name="Lipzen A."/>
            <person name="Chen C."/>
            <person name="Yanf M."/>
            <person name="Daum C."/>
            <person name="Ng V."/>
            <person name="Clum A."/>
            <person name="Ohm R."/>
            <person name="Martin F."/>
            <person name="Silar P."/>
            <person name="Natvig D."/>
            <person name="Lalanne C."/>
            <person name="Gautier V."/>
            <person name="Ament-Velasquez S.L."/>
            <person name="Kruys A."/>
            <person name="Hutchinson M.I."/>
            <person name="Powell A.J."/>
            <person name="Barry K."/>
            <person name="Miller A.N."/>
            <person name="Grigoriev I.V."/>
            <person name="Debuchy R."/>
            <person name="Gladieux P."/>
            <person name="Thoren M.H."/>
            <person name="Johannesson H."/>
        </authorList>
    </citation>
    <scope>NUCLEOTIDE SEQUENCE</scope>
    <source>
        <strain evidence="3">CBS 141.50</strain>
    </source>
</reference>
<evidence type="ECO:0000256" key="1">
    <source>
        <dbReference type="SAM" id="MobiDB-lite"/>
    </source>
</evidence>
<keyword evidence="2" id="KW-0472">Membrane</keyword>
<organism evidence="3 4">
    <name type="scientific">Dichotomopilus funicola</name>
    <dbReference type="NCBI Taxonomy" id="1934379"/>
    <lineage>
        <taxon>Eukaryota</taxon>
        <taxon>Fungi</taxon>
        <taxon>Dikarya</taxon>
        <taxon>Ascomycota</taxon>
        <taxon>Pezizomycotina</taxon>
        <taxon>Sordariomycetes</taxon>
        <taxon>Sordariomycetidae</taxon>
        <taxon>Sordariales</taxon>
        <taxon>Chaetomiaceae</taxon>
        <taxon>Dichotomopilus</taxon>
    </lineage>
</organism>
<evidence type="ECO:0000256" key="2">
    <source>
        <dbReference type="SAM" id="Phobius"/>
    </source>
</evidence>